<dbReference type="Proteomes" id="UP000002016">
    <property type="component" value="Chromosome"/>
</dbReference>
<dbReference type="STRING" id="416591.Tlet_1084"/>
<name>A8F665_PSELT</name>
<proteinExistence type="predicted"/>
<gene>
    <name evidence="1" type="ordered locus">Tlet_1084</name>
</gene>
<reference evidence="1 2" key="2">
    <citation type="journal article" date="2009" name="Proc. Natl. Acad. Sci. U.S.A.">
        <title>On the chimeric nature, thermophilic origin, and phylogenetic placement of the Thermotogales.</title>
        <authorList>
            <person name="Zhaxybayeva O."/>
            <person name="Swithers K.S."/>
            <person name="Lapierre P."/>
            <person name="Fournier G.P."/>
            <person name="Bickhart D.M."/>
            <person name="DeBoy R.T."/>
            <person name="Nelson K.E."/>
            <person name="Nesbo C.L."/>
            <person name="Doolittle W.F."/>
            <person name="Gogarten J.P."/>
            <person name="Noll K.M."/>
        </authorList>
    </citation>
    <scope>NUCLEOTIDE SEQUENCE [LARGE SCALE GENOMIC DNA]</scope>
    <source>
        <strain evidence="2">ATCC BAA-301 / DSM 14385 / NBRC 107922 / TMO</strain>
    </source>
</reference>
<dbReference type="PANTHER" id="PTHR31891">
    <property type="entry name" value="FORMAMIDASE C869.04-RELATED"/>
    <property type="match status" value="1"/>
</dbReference>
<accession>A8F665</accession>
<sequence precursor="true">MKKVSSTNLVYAFSSSMSPVLEVASGDQIVFETIDALGGQIKFEGDVINLDFSKVNPATGPVFIKGAMPGNTLKVKILKIDLAEEGVIVCEEGFGVFPELVKGFKAKMLRIKDGFVRFDKLSIPANPMIGVIGVAPENGHFTTGTAYKHGGNMDTKYVKTGSAVYLPIFQPGACLALGDVHAAMADGEVCVSACEVCANVTVEVELINYEIEWPLIETESGFFIVVSMGTVEEALKEVTYQAVKFLSRKLNLSMNSAYMLASLVVDIQISQLVDPNKTVRAYIPKYLFDGKGEIM</sequence>
<keyword evidence="2" id="KW-1185">Reference proteome</keyword>
<evidence type="ECO:0000313" key="2">
    <source>
        <dbReference type="Proteomes" id="UP000002016"/>
    </source>
</evidence>
<reference evidence="1 2" key="1">
    <citation type="submission" date="2007-08" db="EMBL/GenBank/DDBJ databases">
        <title>Complete sequence of Thermotoga lettingae TMO.</title>
        <authorList>
            <consortium name="US DOE Joint Genome Institute"/>
            <person name="Copeland A."/>
            <person name="Lucas S."/>
            <person name="Lapidus A."/>
            <person name="Barry K."/>
            <person name="Glavina del Rio T."/>
            <person name="Dalin E."/>
            <person name="Tice H."/>
            <person name="Pitluck S."/>
            <person name="Foster B."/>
            <person name="Bruce D."/>
            <person name="Schmutz J."/>
            <person name="Larimer F."/>
            <person name="Land M."/>
            <person name="Hauser L."/>
            <person name="Kyrpides N."/>
            <person name="Mikhailova N."/>
            <person name="Nelson K."/>
            <person name="Gogarten J.P."/>
            <person name="Noll K."/>
            <person name="Richardson P."/>
        </authorList>
    </citation>
    <scope>NUCLEOTIDE SEQUENCE [LARGE SCALE GENOMIC DNA]</scope>
    <source>
        <strain evidence="2">ATCC BAA-301 / DSM 14385 / NBRC 107922 / TMO</strain>
    </source>
</reference>
<dbReference type="Gene3D" id="2.60.120.580">
    <property type="entry name" value="Acetamidase/Formamidase-like domains"/>
    <property type="match status" value="1"/>
</dbReference>
<dbReference type="OrthoDB" id="9811740at2"/>
<dbReference type="InterPro" id="IPR004304">
    <property type="entry name" value="FmdA_AmdA"/>
</dbReference>
<dbReference type="PANTHER" id="PTHR31891:SF1">
    <property type="entry name" value="FORMAMIDASE C869.04-RELATED"/>
    <property type="match status" value="1"/>
</dbReference>
<dbReference type="GO" id="GO:0016811">
    <property type="term" value="F:hydrolase activity, acting on carbon-nitrogen (but not peptide) bonds, in linear amides"/>
    <property type="evidence" value="ECO:0007669"/>
    <property type="project" value="InterPro"/>
</dbReference>
<dbReference type="SUPFAM" id="SSF141130">
    <property type="entry name" value="Acetamidase/Formamidase-like"/>
    <property type="match status" value="1"/>
</dbReference>
<dbReference type="RefSeq" id="WP_012003130.1">
    <property type="nucleotide sequence ID" value="NZ_BSDV01000001.1"/>
</dbReference>
<protein>
    <submittedName>
        <fullName evidence="1">Acetamidase/Formamidase</fullName>
    </submittedName>
</protein>
<dbReference type="AlphaFoldDB" id="A8F665"/>
<dbReference type="HOGENOM" id="CLU_032013_1_0_0"/>
<dbReference type="EMBL" id="CP000812">
    <property type="protein sequence ID" value="ABV33649.1"/>
    <property type="molecule type" value="Genomic_DNA"/>
</dbReference>
<dbReference type="Pfam" id="PF03069">
    <property type="entry name" value="FmdA_AmdA"/>
    <property type="match status" value="2"/>
</dbReference>
<organism evidence="1 2">
    <name type="scientific">Pseudothermotoga lettingae (strain ATCC BAA-301 / DSM 14385 / NBRC 107922 / TMO)</name>
    <name type="common">Thermotoga lettingae</name>
    <dbReference type="NCBI Taxonomy" id="416591"/>
    <lineage>
        <taxon>Bacteria</taxon>
        <taxon>Thermotogati</taxon>
        <taxon>Thermotogota</taxon>
        <taxon>Thermotogae</taxon>
        <taxon>Thermotogales</taxon>
        <taxon>Thermotogaceae</taxon>
        <taxon>Pseudothermotoga</taxon>
    </lineage>
</organism>
<dbReference type="Gene3D" id="3.10.28.20">
    <property type="entry name" value="Acetamidase/Formamidase-like domains"/>
    <property type="match status" value="1"/>
</dbReference>
<dbReference type="KEGG" id="tle:Tlet_1084"/>
<dbReference type="Gene3D" id="2.40.10.120">
    <property type="match status" value="1"/>
</dbReference>
<evidence type="ECO:0000313" key="1">
    <source>
        <dbReference type="EMBL" id="ABV33649.1"/>
    </source>
</evidence>
<dbReference type="eggNOG" id="COG2421">
    <property type="taxonomic scope" value="Bacteria"/>
</dbReference>